<feature type="signal peptide" evidence="8">
    <location>
        <begin position="1"/>
        <end position="20"/>
    </location>
</feature>
<dbReference type="Gene3D" id="2.40.70.10">
    <property type="entry name" value="Acid Proteases"/>
    <property type="match status" value="2"/>
</dbReference>
<dbReference type="OrthoDB" id="15189at2759"/>
<dbReference type="PANTHER" id="PTHR47966:SF57">
    <property type="entry name" value="PEPTIDASE A1 DOMAIN-CONTAINING PROTEIN"/>
    <property type="match status" value="1"/>
</dbReference>
<evidence type="ECO:0000256" key="3">
    <source>
        <dbReference type="ARBA" id="ARBA00022750"/>
    </source>
</evidence>
<feature type="active site" evidence="5">
    <location>
        <position position="127"/>
    </location>
</feature>
<keyword evidence="8" id="KW-0732">Signal</keyword>
<name>A0A4V3XFK3_9AGAM</name>
<evidence type="ECO:0000256" key="5">
    <source>
        <dbReference type="PIRSR" id="PIRSR601461-1"/>
    </source>
</evidence>
<comment type="similarity">
    <text evidence="1 7">Belongs to the peptidase A1 family.</text>
</comment>
<keyword evidence="11" id="KW-1185">Reference proteome</keyword>
<evidence type="ECO:0000313" key="11">
    <source>
        <dbReference type="Proteomes" id="UP000310158"/>
    </source>
</evidence>
<evidence type="ECO:0000256" key="2">
    <source>
        <dbReference type="ARBA" id="ARBA00022670"/>
    </source>
</evidence>
<dbReference type="SUPFAM" id="SSF50630">
    <property type="entry name" value="Acid proteases"/>
    <property type="match status" value="1"/>
</dbReference>
<dbReference type="Pfam" id="PF00026">
    <property type="entry name" value="Asp"/>
    <property type="match status" value="1"/>
</dbReference>
<dbReference type="CDD" id="cd05471">
    <property type="entry name" value="pepsin_like"/>
    <property type="match status" value="1"/>
</dbReference>
<dbReference type="GO" id="GO:0006508">
    <property type="term" value="P:proteolysis"/>
    <property type="evidence" value="ECO:0007669"/>
    <property type="project" value="UniProtKB-KW"/>
</dbReference>
<feature type="chain" id="PRO_5020521564" description="Peptidase A1 domain-containing protein" evidence="8">
    <location>
        <begin position="21"/>
        <end position="417"/>
    </location>
</feature>
<keyword evidence="6" id="KW-1015">Disulfide bond</keyword>
<keyword evidence="2 7" id="KW-0645">Protease</keyword>
<evidence type="ECO:0000256" key="7">
    <source>
        <dbReference type="RuleBase" id="RU000454"/>
    </source>
</evidence>
<reference evidence="10 11" key="1">
    <citation type="submission" date="2019-02" db="EMBL/GenBank/DDBJ databases">
        <title>Genome sequencing of the rare red list fungi Bondarzewia mesenterica.</title>
        <authorList>
            <person name="Buettner E."/>
            <person name="Kellner H."/>
        </authorList>
    </citation>
    <scope>NUCLEOTIDE SEQUENCE [LARGE SCALE GENOMIC DNA]</scope>
    <source>
        <strain evidence="10 11">DSM 108281</strain>
    </source>
</reference>
<dbReference type="EMBL" id="SGPL01000095">
    <property type="protein sequence ID" value="THH17843.1"/>
    <property type="molecule type" value="Genomic_DNA"/>
</dbReference>
<feature type="disulfide bond" evidence="6">
    <location>
        <begin position="140"/>
        <end position="146"/>
    </location>
</feature>
<dbReference type="FunFam" id="2.40.70.10:FF:000115">
    <property type="entry name" value="Lysosomal aspartic protease"/>
    <property type="match status" value="1"/>
</dbReference>
<dbReference type="InterPro" id="IPR021109">
    <property type="entry name" value="Peptidase_aspartic_dom_sf"/>
</dbReference>
<dbReference type="InterPro" id="IPR033121">
    <property type="entry name" value="PEPTIDASE_A1"/>
</dbReference>
<dbReference type="PROSITE" id="PS51767">
    <property type="entry name" value="PEPTIDASE_A1"/>
    <property type="match status" value="1"/>
</dbReference>
<dbReference type="InterPro" id="IPR001461">
    <property type="entry name" value="Aspartic_peptidase_A1"/>
</dbReference>
<gene>
    <name evidence="10" type="ORF">EW146_g3052</name>
</gene>
<organism evidence="10 11">
    <name type="scientific">Bondarzewia mesenterica</name>
    <dbReference type="NCBI Taxonomy" id="1095465"/>
    <lineage>
        <taxon>Eukaryota</taxon>
        <taxon>Fungi</taxon>
        <taxon>Dikarya</taxon>
        <taxon>Basidiomycota</taxon>
        <taxon>Agaricomycotina</taxon>
        <taxon>Agaricomycetes</taxon>
        <taxon>Russulales</taxon>
        <taxon>Bondarzewiaceae</taxon>
        <taxon>Bondarzewia</taxon>
    </lineage>
</organism>
<feature type="domain" description="Peptidase A1" evidence="9">
    <location>
        <begin position="109"/>
        <end position="414"/>
    </location>
</feature>
<dbReference type="GO" id="GO:0004190">
    <property type="term" value="F:aspartic-type endopeptidase activity"/>
    <property type="evidence" value="ECO:0007669"/>
    <property type="project" value="UniProtKB-KW"/>
</dbReference>
<evidence type="ECO:0000256" key="4">
    <source>
        <dbReference type="ARBA" id="ARBA00022801"/>
    </source>
</evidence>
<dbReference type="PROSITE" id="PS00141">
    <property type="entry name" value="ASP_PROTEASE"/>
    <property type="match status" value="2"/>
</dbReference>
<comment type="caution">
    <text evidence="10">The sequence shown here is derived from an EMBL/GenBank/DDBJ whole genome shotgun (WGS) entry which is preliminary data.</text>
</comment>
<evidence type="ECO:0000313" key="10">
    <source>
        <dbReference type="EMBL" id="THH17843.1"/>
    </source>
</evidence>
<sequence>MRLATHSAAVLFALPLLAAAAPTSINGSKGGTKIPLSKTSSFLLNDGSVDLAAIASHINFATAKFHRGFRAFEQNTGSPHPLAFVNDLFNLSRRKAGGVVLEDHSEMLWSGNVTIGTPPQAFNMDFDTGSSDLFVPSSTCGNGGGCEGRAEYDTGKSSSAQYSGKNFTLRYGDGGVVRGKQYSDIVQLAGMTAKAQTVGAAETYSDGFTTGFDGLVGLAFQSISVYNALPLFDTLVAQNEVDATVFGFKLARQGSELFLGGTNKDLYTGEPTYANVTQQGYWQVEMDKLAVNGTQVVNQSAAIIDSGTTLIIGTQQGVNDFYKNVSGAKPISNQQGMWSVPCDNVPEVSLTFGGKQISLAPKTFSLGPVSLGSSDCLAGIASSSSTMPFWIVGDVFMQNVYTIFDAGQKRVGFADLA</sequence>
<dbReference type="AlphaFoldDB" id="A0A4V3XFK3"/>
<keyword evidence="4 7" id="KW-0378">Hydrolase</keyword>
<proteinExistence type="inferred from homology"/>
<protein>
    <recommendedName>
        <fullName evidence="9">Peptidase A1 domain-containing protein</fullName>
    </recommendedName>
</protein>
<dbReference type="PRINTS" id="PR00792">
    <property type="entry name" value="PEPSIN"/>
</dbReference>
<dbReference type="InterPro" id="IPR034164">
    <property type="entry name" value="Pepsin-like_dom"/>
</dbReference>
<evidence type="ECO:0000256" key="8">
    <source>
        <dbReference type="SAM" id="SignalP"/>
    </source>
</evidence>
<feature type="disulfide bond" evidence="6">
    <location>
        <begin position="342"/>
        <end position="376"/>
    </location>
</feature>
<evidence type="ECO:0000256" key="6">
    <source>
        <dbReference type="PIRSR" id="PIRSR601461-2"/>
    </source>
</evidence>
<dbReference type="InterPro" id="IPR001969">
    <property type="entry name" value="Aspartic_peptidase_AS"/>
</dbReference>
<evidence type="ECO:0000259" key="9">
    <source>
        <dbReference type="PROSITE" id="PS51767"/>
    </source>
</evidence>
<dbReference type="PANTHER" id="PTHR47966">
    <property type="entry name" value="BETA-SITE APP-CLEAVING ENZYME, ISOFORM A-RELATED"/>
    <property type="match status" value="1"/>
</dbReference>
<evidence type="ECO:0000256" key="1">
    <source>
        <dbReference type="ARBA" id="ARBA00007447"/>
    </source>
</evidence>
<dbReference type="Proteomes" id="UP000310158">
    <property type="component" value="Unassembled WGS sequence"/>
</dbReference>
<feature type="active site" evidence="5">
    <location>
        <position position="305"/>
    </location>
</feature>
<keyword evidence="3 7" id="KW-0064">Aspartyl protease</keyword>
<accession>A0A4V3XFK3</accession>